<dbReference type="InterPro" id="IPR036513">
    <property type="entry name" value="STAS_dom_sf"/>
</dbReference>
<organism evidence="3 4">
    <name type="scientific">Yinghuangia aomiensis</name>
    <dbReference type="NCBI Taxonomy" id="676205"/>
    <lineage>
        <taxon>Bacteria</taxon>
        <taxon>Bacillati</taxon>
        <taxon>Actinomycetota</taxon>
        <taxon>Actinomycetes</taxon>
        <taxon>Kitasatosporales</taxon>
        <taxon>Streptomycetaceae</taxon>
        <taxon>Yinghuangia</taxon>
    </lineage>
</organism>
<feature type="compositionally biased region" description="Basic and acidic residues" evidence="1">
    <location>
        <begin position="133"/>
        <end position="142"/>
    </location>
</feature>
<evidence type="ECO:0000313" key="4">
    <source>
        <dbReference type="Proteomes" id="UP001500466"/>
    </source>
</evidence>
<protein>
    <recommendedName>
        <fullName evidence="2">MlaB-like STAS domain-containing protein</fullName>
    </recommendedName>
</protein>
<name>A0ABP9HK57_9ACTN</name>
<dbReference type="Gene3D" id="3.30.750.24">
    <property type="entry name" value="STAS domain"/>
    <property type="match status" value="1"/>
</dbReference>
<reference evidence="4" key="1">
    <citation type="journal article" date="2019" name="Int. J. Syst. Evol. Microbiol.">
        <title>The Global Catalogue of Microorganisms (GCM) 10K type strain sequencing project: providing services to taxonomists for standard genome sequencing and annotation.</title>
        <authorList>
            <consortium name="The Broad Institute Genomics Platform"/>
            <consortium name="The Broad Institute Genome Sequencing Center for Infectious Disease"/>
            <person name="Wu L."/>
            <person name="Ma J."/>
        </authorList>
    </citation>
    <scope>NUCLEOTIDE SEQUENCE [LARGE SCALE GENOMIC DNA]</scope>
    <source>
        <strain evidence="4">JCM 17986</strain>
    </source>
</reference>
<evidence type="ECO:0000256" key="1">
    <source>
        <dbReference type="SAM" id="MobiDB-lite"/>
    </source>
</evidence>
<sequence>MVVAIGPLARGDVAGVCARVRTVLEGTPAAPLVCDVGAVVRPDLVTVDVLARLRLAAKRYGRAYRIRDAPPALRDMLGLLGLERAVPTDDPGEPAGPGPADRARASPRGGLLGDRLQPLREPEQREQLLGVEEGVHADDAPI</sequence>
<proteinExistence type="predicted"/>
<dbReference type="Proteomes" id="UP001500466">
    <property type="component" value="Unassembled WGS sequence"/>
</dbReference>
<evidence type="ECO:0000313" key="3">
    <source>
        <dbReference type="EMBL" id="GAA4972463.1"/>
    </source>
</evidence>
<evidence type="ECO:0000259" key="2">
    <source>
        <dbReference type="Pfam" id="PF13466"/>
    </source>
</evidence>
<dbReference type="EMBL" id="BAABHS010000015">
    <property type="protein sequence ID" value="GAA4972463.1"/>
    <property type="molecule type" value="Genomic_DNA"/>
</dbReference>
<dbReference type="SUPFAM" id="SSF52091">
    <property type="entry name" value="SpoIIaa-like"/>
    <property type="match status" value="1"/>
</dbReference>
<comment type="caution">
    <text evidence="3">The sequence shown here is derived from an EMBL/GenBank/DDBJ whole genome shotgun (WGS) entry which is preliminary data.</text>
</comment>
<feature type="region of interest" description="Disordered" evidence="1">
    <location>
        <begin position="84"/>
        <end position="142"/>
    </location>
</feature>
<feature type="domain" description="MlaB-like STAS" evidence="2">
    <location>
        <begin position="8"/>
        <end position="83"/>
    </location>
</feature>
<dbReference type="Pfam" id="PF13466">
    <property type="entry name" value="STAS_2"/>
    <property type="match status" value="1"/>
</dbReference>
<accession>A0ABP9HK57</accession>
<gene>
    <name evidence="3" type="ORF">GCM10023205_43300</name>
</gene>
<dbReference type="InterPro" id="IPR058548">
    <property type="entry name" value="MlaB-like_STAS"/>
</dbReference>
<keyword evidence="4" id="KW-1185">Reference proteome</keyword>
<feature type="compositionally biased region" description="Basic and acidic residues" evidence="1">
    <location>
        <begin position="117"/>
        <end position="126"/>
    </location>
</feature>